<dbReference type="AlphaFoldDB" id="A0A183D0I7"/>
<reference evidence="3" key="1">
    <citation type="submission" date="2016-06" db="UniProtKB">
        <authorList>
            <consortium name="WormBaseParasite"/>
        </authorList>
    </citation>
    <scope>IDENTIFICATION</scope>
</reference>
<dbReference type="WBParaSite" id="GPUH_0000223301-mRNA-1">
    <property type="protein sequence ID" value="GPUH_0000223301-mRNA-1"/>
    <property type="gene ID" value="GPUH_0000223301"/>
</dbReference>
<evidence type="ECO:0000313" key="3">
    <source>
        <dbReference type="WBParaSite" id="GPUH_0000223301-mRNA-1"/>
    </source>
</evidence>
<dbReference type="EMBL" id="UYRT01003205">
    <property type="protein sequence ID" value="VDK32929.1"/>
    <property type="molecule type" value="Genomic_DNA"/>
</dbReference>
<evidence type="ECO:0000313" key="2">
    <source>
        <dbReference type="Proteomes" id="UP000271098"/>
    </source>
</evidence>
<proteinExistence type="predicted"/>
<keyword evidence="2" id="KW-1185">Reference proteome</keyword>
<accession>A0A183D0I7</accession>
<protein>
    <submittedName>
        <fullName evidence="1 3">Uncharacterized protein</fullName>
    </submittedName>
</protein>
<evidence type="ECO:0000313" key="1">
    <source>
        <dbReference type="EMBL" id="VDK32929.1"/>
    </source>
</evidence>
<dbReference type="Proteomes" id="UP000271098">
    <property type="component" value="Unassembled WGS sequence"/>
</dbReference>
<reference evidence="1 2" key="2">
    <citation type="submission" date="2018-11" db="EMBL/GenBank/DDBJ databases">
        <authorList>
            <consortium name="Pathogen Informatics"/>
        </authorList>
    </citation>
    <scope>NUCLEOTIDE SEQUENCE [LARGE SCALE GENOMIC DNA]</scope>
</reference>
<name>A0A183D0I7_9BILA</name>
<organism evidence="3">
    <name type="scientific">Gongylonema pulchrum</name>
    <dbReference type="NCBI Taxonomy" id="637853"/>
    <lineage>
        <taxon>Eukaryota</taxon>
        <taxon>Metazoa</taxon>
        <taxon>Ecdysozoa</taxon>
        <taxon>Nematoda</taxon>
        <taxon>Chromadorea</taxon>
        <taxon>Rhabditida</taxon>
        <taxon>Spirurina</taxon>
        <taxon>Spiruromorpha</taxon>
        <taxon>Spiruroidea</taxon>
        <taxon>Gongylonematidae</taxon>
        <taxon>Gongylonema</taxon>
    </lineage>
</organism>
<sequence length="69" mass="7778">MLEFEGRKRRAGLIVVVILPLTELGVDEKMGESEGFPMLLLPLSLLPENGIPKWIRINFLEPLLFSLTS</sequence>
<gene>
    <name evidence="1" type="ORF">GPUH_LOCUS2228</name>
</gene>